<evidence type="ECO:0000313" key="11">
    <source>
        <dbReference type="Proteomes" id="UP000178606"/>
    </source>
</evidence>
<dbReference type="InterPro" id="IPR016169">
    <property type="entry name" value="FAD-bd_PCMH_sub2"/>
</dbReference>
<reference evidence="10 11" key="1">
    <citation type="journal article" date="2016" name="Nat. Commun.">
        <title>Thousands of microbial genomes shed light on interconnected biogeochemical processes in an aquifer system.</title>
        <authorList>
            <person name="Anantharaman K."/>
            <person name="Brown C.T."/>
            <person name="Hug L.A."/>
            <person name="Sharon I."/>
            <person name="Castelle C.J."/>
            <person name="Probst A.J."/>
            <person name="Thomas B.C."/>
            <person name="Singh A."/>
            <person name="Wilkins M.J."/>
            <person name="Karaoz U."/>
            <person name="Brodie E.L."/>
            <person name="Williams K.H."/>
            <person name="Hubbard S.S."/>
            <person name="Banfield J.F."/>
        </authorList>
    </citation>
    <scope>NUCLEOTIDE SEQUENCE [LARGE SCALE GENOMIC DNA]</scope>
    <source>
        <strain evidence="11">RIFCSPLOWO2_12_FULL_64_10</strain>
    </source>
</reference>
<feature type="site" description="Important for enzyme activity" evidence="7">
    <location>
        <position position="374"/>
    </location>
</feature>
<evidence type="ECO:0000259" key="9">
    <source>
        <dbReference type="PROSITE" id="PS51387"/>
    </source>
</evidence>
<feature type="region of interest" description="Disordered" evidence="8">
    <location>
        <begin position="1"/>
        <end position="20"/>
    </location>
</feature>
<dbReference type="PANTHER" id="PTHR46568">
    <property type="entry name" value="ALKYLDIHYDROXYACETONEPHOSPHATE SYNTHASE, PEROXISOMAL"/>
    <property type="match status" value="1"/>
</dbReference>
<evidence type="ECO:0000256" key="5">
    <source>
        <dbReference type="PIRSR" id="PIRSR625650-2"/>
    </source>
</evidence>
<dbReference type="PROSITE" id="PS51387">
    <property type="entry name" value="FAD_PCMH"/>
    <property type="match status" value="1"/>
</dbReference>
<dbReference type="GO" id="GO:0008611">
    <property type="term" value="P:ether lipid biosynthetic process"/>
    <property type="evidence" value="ECO:0007669"/>
    <property type="project" value="UniProtKB-UniPathway"/>
</dbReference>
<dbReference type="GO" id="GO:0008609">
    <property type="term" value="F:alkylglycerone-phosphate synthase activity"/>
    <property type="evidence" value="ECO:0007669"/>
    <property type="project" value="InterPro"/>
</dbReference>
<feature type="active site" description="Proton donor/acceptor" evidence="4">
    <location>
        <position position="532"/>
    </location>
</feature>
<evidence type="ECO:0000256" key="7">
    <source>
        <dbReference type="PIRSR" id="PIRSR625650-4"/>
    </source>
</evidence>
<dbReference type="Gene3D" id="3.30.300.330">
    <property type="match status" value="1"/>
</dbReference>
<dbReference type="InterPro" id="IPR016164">
    <property type="entry name" value="FAD-linked_Oxase-like_C"/>
</dbReference>
<evidence type="ECO:0000313" key="10">
    <source>
        <dbReference type="EMBL" id="OGG55704.1"/>
    </source>
</evidence>
<dbReference type="InterPro" id="IPR004113">
    <property type="entry name" value="FAD-bd_oxidored_4_C"/>
</dbReference>
<evidence type="ECO:0000256" key="3">
    <source>
        <dbReference type="ARBA" id="ARBA00022827"/>
    </source>
</evidence>
<evidence type="ECO:0000256" key="1">
    <source>
        <dbReference type="ARBA" id="ARBA00008000"/>
    </source>
</evidence>
<dbReference type="SUPFAM" id="SSF56176">
    <property type="entry name" value="FAD-binding/transporter-associated domain-like"/>
    <property type="match status" value="1"/>
</dbReference>
<sequence>MQSNSQNSAQPTGRLHPLNTLSEMKSDNMKLIYPEPLEITADETESFENWGFADTKFAINQRGNVVIEGDRYELSGQELPRLLPWVSDVLGVEIDPRDIHQTSYPSPIPAPLESPEFTFAVERFLNENQISADGEVRLRHGHGHTQEEIFAIKHFAIKRIPDLIIYPENEQQVAELIRAAKDHDVSLIPFGGGTNVTDALRCREDETRLIVSVDMRRMNRVLWIDPENMMACIEAGAVGRHIVKSLERYGFTMGHEPDSVEFSTLGGWIATNASGMKKNKYGNIEDIVLDITVATADGKLERKTPVPRESVGSDSRRLFFGSEGTLGIITSAIVKLFPLPESQVYGSVLFPSYEDGFEFMKELTLTSTPPASVRLVDNLQFQFGMALKPASSGLRVLKSNIEKFFVTKLKGFEPKKMVACTLVFEGSSAEVEHQQRETYRIAKKHKGMKAGSENGRRGYQLTYSIAYIRDFLINHYIIAESFETSCAWSDALKICDNVRRVLAEEFERRGLPSKPVVISRITQVYRTGVAIYFYFGFYYKGIPNPSTLYVELENVARGEILRSGGSLSHHHGVGKIRQAFLPDIMSETALKWKQEIKTSLDPQNIFGAGNQSLK</sequence>
<accession>A0A1F6D2N7</accession>
<comment type="similarity">
    <text evidence="1">Belongs to the FAD-binding oxidoreductase/transferase type 4 family.</text>
</comment>
<feature type="binding site" evidence="6">
    <location>
        <begin position="258"/>
        <end position="264"/>
    </location>
    <ligand>
        <name>FAD</name>
        <dbReference type="ChEBI" id="CHEBI:57692"/>
    </ligand>
</feature>
<feature type="domain" description="FAD-binding PCMH-type" evidence="9">
    <location>
        <begin position="157"/>
        <end position="339"/>
    </location>
</feature>
<dbReference type="InterPro" id="IPR006094">
    <property type="entry name" value="Oxid_FAD_bind_N"/>
</dbReference>
<dbReference type="PANTHER" id="PTHR46568:SF1">
    <property type="entry name" value="ALKYLDIHYDROXYACETONEPHOSPHATE SYNTHASE, PEROXISOMAL"/>
    <property type="match status" value="1"/>
</dbReference>
<dbReference type="Proteomes" id="UP000178606">
    <property type="component" value="Unassembled WGS sequence"/>
</dbReference>
<feature type="binding site" evidence="6">
    <location>
        <begin position="271"/>
        <end position="274"/>
    </location>
    <ligand>
        <name>FAD</name>
        <dbReference type="ChEBI" id="CHEBI:57692"/>
    </ligand>
</feature>
<dbReference type="AlphaFoldDB" id="A0A1F6D2N7"/>
<dbReference type="EMBL" id="MFKF01000063">
    <property type="protein sequence ID" value="OGG55704.1"/>
    <property type="molecule type" value="Genomic_DNA"/>
</dbReference>
<dbReference type="InterPro" id="IPR016171">
    <property type="entry name" value="Vanillyl_alc_oxidase_C-sub2"/>
</dbReference>
<dbReference type="Pfam" id="PF02913">
    <property type="entry name" value="FAD-oxidase_C"/>
    <property type="match status" value="1"/>
</dbReference>
<dbReference type="InterPro" id="IPR025650">
    <property type="entry name" value="Alkyl-DHAP_Synthase"/>
</dbReference>
<evidence type="ECO:0000256" key="4">
    <source>
        <dbReference type="PIRSR" id="PIRSR625650-1"/>
    </source>
</evidence>
<dbReference type="InterPro" id="IPR016167">
    <property type="entry name" value="FAD-bd_PCMH_sub1"/>
</dbReference>
<dbReference type="InterPro" id="IPR036318">
    <property type="entry name" value="FAD-bd_PCMH-like_sf"/>
</dbReference>
<feature type="binding site" evidence="5">
    <location>
        <position position="469"/>
    </location>
    <ligand>
        <name>substrate</name>
    </ligand>
</feature>
<gene>
    <name evidence="10" type="ORF">A3F84_16590</name>
</gene>
<dbReference type="Pfam" id="PF01565">
    <property type="entry name" value="FAD_binding_4"/>
    <property type="match status" value="1"/>
</dbReference>
<dbReference type="SUPFAM" id="SSF55103">
    <property type="entry name" value="FAD-linked oxidases, C-terminal domain"/>
    <property type="match status" value="1"/>
</dbReference>
<keyword evidence="2" id="KW-0285">Flavoprotein</keyword>
<dbReference type="Gene3D" id="3.30.160.650">
    <property type="match status" value="1"/>
</dbReference>
<feature type="compositionally biased region" description="Polar residues" evidence="8">
    <location>
        <begin position="1"/>
        <end position="11"/>
    </location>
</feature>
<keyword evidence="3 6" id="KW-0274">FAD</keyword>
<name>A0A1F6D2N7_HANXR</name>
<comment type="caution">
    <text evidence="10">The sequence shown here is derived from an EMBL/GenBank/DDBJ whole genome shotgun (WGS) entry which is preliminary data.</text>
</comment>
<dbReference type="UniPathway" id="UPA00781"/>
<dbReference type="GO" id="GO:0071949">
    <property type="term" value="F:FAD binding"/>
    <property type="evidence" value="ECO:0007669"/>
    <property type="project" value="InterPro"/>
</dbReference>
<evidence type="ECO:0000256" key="2">
    <source>
        <dbReference type="ARBA" id="ARBA00022630"/>
    </source>
</evidence>
<evidence type="ECO:0000256" key="8">
    <source>
        <dbReference type="SAM" id="MobiDB-lite"/>
    </source>
</evidence>
<protein>
    <submittedName>
        <fullName evidence="10">Oxidase</fullName>
    </submittedName>
</protein>
<dbReference type="Gene3D" id="3.30.70.3450">
    <property type="match status" value="1"/>
</dbReference>
<dbReference type="Gene3D" id="1.10.45.10">
    <property type="entry name" value="Vanillyl-alcohol Oxidase, Chain A, domain 4"/>
    <property type="match status" value="1"/>
</dbReference>
<comment type="cofactor">
    <cofactor evidence="6">
        <name>FAD</name>
        <dbReference type="ChEBI" id="CHEBI:57692"/>
    </cofactor>
</comment>
<evidence type="ECO:0000256" key="6">
    <source>
        <dbReference type="PIRSR" id="PIRSR625650-3"/>
    </source>
</evidence>
<dbReference type="Gene3D" id="3.30.43.10">
    <property type="entry name" value="Uridine Diphospho-n-acetylenolpyruvylglucosamine Reductase, domain 2"/>
    <property type="match status" value="1"/>
</dbReference>
<dbReference type="InterPro" id="IPR016166">
    <property type="entry name" value="FAD-bd_PCMH"/>
</dbReference>
<feature type="binding site" evidence="6">
    <location>
        <begin position="323"/>
        <end position="329"/>
    </location>
    <ligand>
        <name>FAD</name>
        <dbReference type="ChEBI" id="CHEBI:57692"/>
    </ligand>
</feature>
<dbReference type="Gene3D" id="3.30.465.10">
    <property type="match status" value="1"/>
</dbReference>
<organism evidence="10 11">
    <name type="scientific">Handelsmanbacteria sp. (strain RIFCSPLOWO2_12_FULL_64_10)</name>
    <dbReference type="NCBI Taxonomy" id="1817868"/>
    <lineage>
        <taxon>Bacteria</taxon>
        <taxon>Candidatus Handelsmaniibacteriota</taxon>
    </lineage>
</organism>
<proteinExistence type="inferred from homology"/>